<reference evidence="1" key="1">
    <citation type="submission" date="2014-11" db="EMBL/GenBank/DDBJ databases">
        <authorList>
            <person name="Amaro Gonzalez C."/>
        </authorList>
    </citation>
    <scope>NUCLEOTIDE SEQUENCE</scope>
</reference>
<dbReference type="EMBL" id="GBXM01085112">
    <property type="protein sequence ID" value="JAH23465.1"/>
    <property type="molecule type" value="Transcribed_RNA"/>
</dbReference>
<accession>A0A0E9R4R4</accession>
<reference evidence="1" key="2">
    <citation type="journal article" date="2015" name="Fish Shellfish Immunol.">
        <title>Early steps in the European eel (Anguilla anguilla)-Vibrio vulnificus interaction in the gills: Role of the RtxA13 toxin.</title>
        <authorList>
            <person name="Callol A."/>
            <person name="Pajuelo D."/>
            <person name="Ebbesson L."/>
            <person name="Teles M."/>
            <person name="MacKenzie S."/>
            <person name="Amaro C."/>
        </authorList>
    </citation>
    <scope>NUCLEOTIDE SEQUENCE</scope>
</reference>
<sequence>MEDNICINIEMASSSCFVTSHITFTISTENIVLSCLVHIMIDILR</sequence>
<name>A0A0E9R4R4_ANGAN</name>
<organism evidence="1">
    <name type="scientific">Anguilla anguilla</name>
    <name type="common">European freshwater eel</name>
    <name type="synonym">Muraena anguilla</name>
    <dbReference type="NCBI Taxonomy" id="7936"/>
    <lineage>
        <taxon>Eukaryota</taxon>
        <taxon>Metazoa</taxon>
        <taxon>Chordata</taxon>
        <taxon>Craniata</taxon>
        <taxon>Vertebrata</taxon>
        <taxon>Euteleostomi</taxon>
        <taxon>Actinopterygii</taxon>
        <taxon>Neopterygii</taxon>
        <taxon>Teleostei</taxon>
        <taxon>Anguilliformes</taxon>
        <taxon>Anguillidae</taxon>
        <taxon>Anguilla</taxon>
    </lineage>
</organism>
<evidence type="ECO:0000313" key="1">
    <source>
        <dbReference type="EMBL" id="JAH23465.1"/>
    </source>
</evidence>
<proteinExistence type="predicted"/>
<protein>
    <submittedName>
        <fullName evidence="1">Uncharacterized protein</fullName>
    </submittedName>
</protein>
<dbReference type="AlphaFoldDB" id="A0A0E9R4R4"/>